<dbReference type="EC" id="2.4.1.109" evidence="4"/>
<keyword evidence="6" id="KW-0808">Transferase</keyword>
<dbReference type="CDD" id="cd23281">
    <property type="entry name" value="beta-trefoil_MIR_POMT1"/>
    <property type="match status" value="1"/>
</dbReference>
<comment type="caution">
    <text evidence="17">The sequence shown here is derived from an EMBL/GenBank/DDBJ whole genome shotgun (WGS) entry which is preliminary data.</text>
</comment>
<dbReference type="Gene3D" id="2.80.10.50">
    <property type="match status" value="1"/>
</dbReference>
<dbReference type="InterPro" id="IPR032421">
    <property type="entry name" value="PMT_4TMC"/>
</dbReference>
<evidence type="ECO:0000256" key="1">
    <source>
        <dbReference type="ARBA" id="ARBA00004477"/>
    </source>
</evidence>
<feature type="region of interest" description="Disordered" evidence="14">
    <location>
        <begin position="1"/>
        <end position="26"/>
    </location>
</feature>
<dbReference type="Pfam" id="PF16192">
    <property type="entry name" value="PMT_4TMC"/>
    <property type="match status" value="1"/>
</dbReference>
<feature type="transmembrane region" description="Helical" evidence="15">
    <location>
        <begin position="241"/>
        <end position="260"/>
    </location>
</feature>
<comment type="pathway">
    <text evidence="2">Protein modification; protein glycosylation.</text>
</comment>
<sequence>MAVQIKNRKKRTDDSQNSNSNKITSLSNEYDEDIDNDCKSQKELNSVQKSDNSNLINGLGSLRHWFCKNNGIAHKNITNDEIDLMTKTSKNEIDFPLAITFRINIVVIILFLIAFGFRIYELDQPSSIVFDELHYGRFVSLYLRRTFFFDSQPPLGKQLIALSAYLSGYKGEFNNFTSIGQDYDANFPVRAFRFVPALCGSLLVPVIYQFVIEIGFHHIVAFFASLLLIFENSLLTQSRFILLDTILLFFSFFGLLSYLIGRKKLLFSKSWLFWNIIAALSLTCGVCVKYIGIFTLLQVQILSFWTIFDKLSDKTIKTVRCLYIHLWLLLVYKSCIFIFLPIVFYCFIFYIHLSVLIKAGPHDNIMTSAFQASLEGGLASIIRGQPREIAHGSQITLRNTHGRTCWLHSHQAVYPIRYPDKRGSSHQQQVTCYSFKDVNNWWIVKRPNVNDLITHEPLDKIKNGDIIQIVHGLTGRTLNSHDIAAPMSPYNQEVSCYIDYNISMPAQNLWRVKLLNSDDTGDYWHAIKSRVQLIHINSSQALKLSGLQLPAWGHHQHEIVTDKQVNHPNAIWNVEEHRYTKNSDEKEIERELGRAEFVPLSPTYLSFWDKMFELQYKMLINTENIQNHIYSTDSPLDWPFLTKGIAYWLSPKSNAQIYLIGNIFLWYLGIFAMVAYWSLFLFYQLRRKRLIYDISEDDWDQFLLVGRIIAIGYLIHFFPYFFSEQTLFLHHYLPALMFKIILIPMIIGHLNLFVPNRFIFPIFIAISVITAYTFFQFLPFSYGLKEFSTNEIMKLKWRKTWHFLIHKRWIDPYGRND</sequence>
<dbReference type="PROSITE" id="PS50919">
    <property type="entry name" value="MIR"/>
    <property type="match status" value="3"/>
</dbReference>
<keyword evidence="9" id="KW-0256">Endoplasmic reticulum</keyword>
<keyword evidence="18" id="KW-1185">Reference proteome</keyword>
<dbReference type="SUPFAM" id="SSF82109">
    <property type="entry name" value="MIR domain"/>
    <property type="match status" value="1"/>
</dbReference>
<reference evidence="17 18" key="2">
    <citation type="journal article" date="2022" name="Mol. Biol. Evol.">
        <title>Comparative Genomics Reveals Insights into the Divergent Evolution of Astigmatic Mites and Household Pest Adaptations.</title>
        <authorList>
            <person name="Xiong Q."/>
            <person name="Wan A.T."/>
            <person name="Liu X."/>
            <person name="Fung C.S."/>
            <person name="Xiao X."/>
            <person name="Malainual N."/>
            <person name="Hou J."/>
            <person name="Wang L."/>
            <person name="Wang M."/>
            <person name="Yang K.Y."/>
            <person name="Cui Y."/>
            <person name="Leung E.L."/>
            <person name="Nong W."/>
            <person name="Shin S.K."/>
            <person name="Au S.W."/>
            <person name="Jeong K.Y."/>
            <person name="Chew F.T."/>
            <person name="Hui J.H."/>
            <person name="Leung T.F."/>
            <person name="Tungtrongchitr A."/>
            <person name="Zhong N."/>
            <person name="Liu Z."/>
            <person name="Tsui S.K."/>
        </authorList>
    </citation>
    <scope>NUCLEOTIDE SEQUENCE [LARGE SCALE GENOMIC DNA]</scope>
    <source>
        <strain evidence="17">Derp</strain>
    </source>
</reference>
<feature type="transmembrane region" description="Helical" evidence="15">
    <location>
        <begin position="326"/>
        <end position="351"/>
    </location>
</feature>
<comment type="similarity">
    <text evidence="3">Belongs to the glycosyltransferase 39 family.</text>
</comment>
<evidence type="ECO:0000256" key="15">
    <source>
        <dbReference type="SAM" id="Phobius"/>
    </source>
</evidence>
<feature type="transmembrane region" description="Helical" evidence="15">
    <location>
        <begin position="95"/>
        <end position="117"/>
    </location>
</feature>
<comment type="subcellular location">
    <subcellularLocation>
        <location evidence="1">Endoplasmic reticulum membrane</location>
        <topology evidence="1">Multi-pass membrane protein</topology>
    </subcellularLocation>
</comment>
<comment type="catalytic activity">
    <reaction evidence="13">
        <text>a di-trans,poly-cis-dolichyl beta-D-mannosyl phosphate + L-seryl-[protein] = 3-O-(alpha-D-mannosyl)-L-seryl-[protein] + a di-trans,poly-cis-dolichyl phosphate + H(+)</text>
        <dbReference type="Rhea" id="RHEA:17377"/>
        <dbReference type="Rhea" id="RHEA-COMP:9863"/>
        <dbReference type="Rhea" id="RHEA-COMP:13546"/>
        <dbReference type="Rhea" id="RHEA-COMP:19498"/>
        <dbReference type="Rhea" id="RHEA-COMP:19501"/>
        <dbReference type="ChEBI" id="CHEBI:15378"/>
        <dbReference type="ChEBI" id="CHEBI:29999"/>
        <dbReference type="ChEBI" id="CHEBI:57683"/>
        <dbReference type="ChEBI" id="CHEBI:58211"/>
        <dbReference type="ChEBI" id="CHEBI:137321"/>
        <dbReference type="EC" id="2.4.1.109"/>
    </reaction>
</comment>
<dbReference type="PANTHER" id="PTHR10050:SF51">
    <property type="entry name" value="PROTEIN O-MANNOSYL-TRANSFERASE 1"/>
    <property type="match status" value="1"/>
</dbReference>
<evidence type="ECO:0000256" key="11">
    <source>
        <dbReference type="ARBA" id="ARBA00023136"/>
    </source>
</evidence>
<keyword evidence="10 15" id="KW-1133">Transmembrane helix</keyword>
<dbReference type="InterPro" id="IPR016093">
    <property type="entry name" value="MIR_motif"/>
</dbReference>
<dbReference type="EMBL" id="NJHN03000105">
    <property type="protein sequence ID" value="KAH9414821.1"/>
    <property type="molecule type" value="Genomic_DNA"/>
</dbReference>
<comment type="catalytic activity">
    <reaction evidence="12">
        <text>a di-trans,poly-cis-dolichyl beta-D-mannosyl phosphate + L-threonyl-[protein] = 3-O-(alpha-D-mannosyl)-L-threonyl-[protein] + a di-trans,poly-cis-dolichyl phosphate + H(+)</text>
        <dbReference type="Rhea" id="RHEA:53396"/>
        <dbReference type="Rhea" id="RHEA-COMP:11060"/>
        <dbReference type="Rhea" id="RHEA-COMP:13547"/>
        <dbReference type="Rhea" id="RHEA-COMP:19498"/>
        <dbReference type="Rhea" id="RHEA-COMP:19501"/>
        <dbReference type="ChEBI" id="CHEBI:15378"/>
        <dbReference type="ChEBI" id="CHEBI:30013"/>
        <dbReference type="ChEBI" id="CHEBI:57683"/>
        <dbReference type="ChEBI" id="CHEBI:58211"/>
        <dbReference type="ChEBI" id="CHEBI:137323"/>
        <dbReference type="EC" id="2.4.1.109"/>
    </reaction>
</comment>
<evidence type="ECO:0000256" key="3">
    <source>
        <dbReference type="ARBA" id="ARBA00007222"/>
    </source>
</evidence>
<evidence type="ECO:0000313" key="18">
    <source>
        <dbReference type="Proteomes" id="UP000887458"/>
    </source>
</evidence>
<dbReference type="Pfam" id="PF02815">
    <property type="entry name" value="MIR"/>
    <property type="match status" value="1"/>
</dbReference>
<evidence type="ECO:0000256" key="6">
    <source>
        <dbReference type="ARBA" id="ARBA00022679"/>
    </source>
</evidence>
<feature type="transmembrane region" description="Helical" evidence="15">
    <location>
        <begin position="272"/>
        <end position="305"/>
    </location>
</feature>
<evidence type="ECO:0000256" key="13">
    <source>
        <dbReference type="ARBA" id="ARBA00045102"/>
    </source>
</evidence>
<evidence type="ECO:0000256" key="7">
    <source>
        <dbReference type="ARBA" id="ARBA00022692"/>
    </source>
</evidence>
<feature type="transmembrane region" description="Helical" evidence="15">
    <location>
        <begin position="728"/>
        <end position="747"/>
    </location>
</feature>
<evidence type="ECO:0000256" key="2">
    <source>
        <dbReference type="ARBA" id="ARBA00004922"/>
    </source>
</evidence>
<gene>
    <name evidence="17" type="primary">POMT1</name>
    <name evidence="17" type="ORF">DERP_008662</name>
</gene>
<dbReference type="Pfam" id="PF02366">
    <property type="entry name" value="PMT"/>
    <property type="match status" value="1"/>
</dbReference>
<dbReference type="InterPro" id="IPR036300">
    <property type="entry name" value="MIR_dom_sf"/>
</dbReference>
<dbReference type="PANTHER" id="PTHR10050">
    <property type="entry name" value="DOLICHYL-PHOSPHATE-MANNOSE--PROTEIN MANNOSYLTRANSFERASE"/>
    <property type="match status" value="1"/>
</dbReference>
<proteinExistence type="inferred from homology"/>
<evidence type="ECO:0000256" key="8">
    <source>
        <dbReference type="ARBA" id="ARBA00022737"/>
    </source>
</evidence>
<keyword evidence="7 15" id="KW-0812">Transmembrane</keyword>
<keyword evidence="11 15" id="KW-0472">Membrane</keyword>
<dbReference type="Proteomes" id="UP000887458">
    <property type="component" value="Unassembled WGS sequence"/>
</dbReference>
<evidence type="ECO:0000256" key="12">
    <source>
        <dbReference type="ARBA" id="ARBA00045085"/>
    </source>
</evidence>
<accession>A0ABQ8IXA7</accession>
<keyword evidence="5" id="KW-0328">Glycosyltransferase</keyword>
<feature type="transmembrane region" description="Helical" evidence="15">
    <location>
        <begin position="206"/>
        <end position="229"/>
    </location>
</feature>
<feature type="transmembrane region" description="Helical" evidence="15">
    <location>
        <begin position="664"/>
        <end position="683"/>
    </location>
</feature>
<keyword evidence="8" id="KW-0677">Repeat</keyword>
<organism evidence="17 18">
    <name type="scientific">Dermatophagoides pteronyssinus</name>
    <name type="common">European house dust mite</name>
    <dbReference type="NCBI Taxonomy" id="6956"/>
    <lineage>
        <taxon>Eukaryota</taxon>
        <taxon>Metazoa</taxon>
        <taxon>Ecdysozoa</taxon>
        <taxon>Arthropoda</taxon>
        <taxon>Chelicerata</taxon>
        <taxon>Arachnida</taxon>
        <taxon>Acari</taxon>
        <taxon>Acariformes</taxon>
        <taxon>Sarcoptiformes</taxon>
        <taxon>Astigmata</taxon>
        <taxon>Psoroptidia</taxon>
        <taxon>Analgoidea</taxon>
        <taxon>Pyroglyphidae</taxon>
        <taxon>Dermatophagoidinae</taxon>
        <taxon>Dermatophagoides</taxon>
    </lineage>
</organism>
<feature type="domain" description="MIR" evidence="16">
    <location>
        <begin position="521"/>
        <end position="577"/>
    </location>
</feature>
<name>A0ABQ8IXA7_DERPT</name>
<dbReference type="InterPro" id="IPR027005">
    <property type="entry name" value="PMT-like"/>
</dbReference>
<feature type="transmembrane region" description="Helical" evidence="15">
    <location>
        <begin position="704"/>
        <end position="722"/>
    </location>
</feature>
<feature type="domain" description="MIR" evidence="16">
    <location>
        <begin position="386"/>
        <end position="447"/>
    </location>
</feature>
<evidence type="ECO:0000256" key="9">
    <source>
        <dbReference type="ARBA" id="ARBA00022824"/>
    </source>
</evidence>
<evidence type="ECO:0000256" key="10">
    <source>
        <dbReference type="ARBA" id="ARBA00022989"/>
    </source>
</evidence>
<evidence type="ECO:0000313" key="17">
    <source>
        <dbReference type="EMBL" id="KAH9414821.1"/>
    </source>
</evidence>
<evidence type="ECO:0000259" key="16">
    <source>
        <dbReference type="PROSITE" id="PS50919"/>
    </source>
</evidence>
<feature type="domain" description="MIR" evidence="16">
    <location>
        <begin position="458"/>
        <end position="515"/>
    </location>
</feature>
<evidence type="ECO:0000256" key="14">
    <source>
        <dbReference type="SAM" id="MobiDB-lite"/>
    </source>
</evidence>
<evidence type="ECO:0000256" key="5">
    <source>
        <dbReference type="ARBA" id="ARBA00022676"/>
    </source>
</evidence>
<protein>
    <recommendedName>
        <fullName evidence="4">dolichyl-phosphate-mannose--protein mannosyltransferase</fullName>
        <ecNumber evidence="4">2.4.1.109</ecNumber>
    </recommendedName>
</protein>
<dbReference type="SMART" id="SM00472">
    <property type="entry name" value="MIR"/>
    <property type="match status" value="3"/>
</dbReference>
<feature type="transmembrane region" description="Helical" evidence="15">
    <location>
        <begin position="759"/>
        <end position="778"/>
    </location>
</feature>
<dbReference type="InterPro" id="IPR003342">
    <property type="entry name" value="ArnT-like_N"/>
</dbReference>
<feature type="compositionally biased region" description="Polar residues" evidence="14">
    <location>
        <begin position="15"/>
        <end position="26"/>
    </location>
</feature>
<evidence type="ECO:0000256" key="4">
    <source>
        <dbReference type="ARBA" id="ARBA00012839"/>
    </source>
</evidence>
<reference evidence="17 18" key="1">
    <citation type="journal article" date="2018" name="J. Allergy Clin. Immunol.">
        <title>High-quality assembly of Dermatophagoides pteronyssinus genome and transcriptome reveals a wide range of novel allergens.</title>
        <authorList>
            <person name="Liu X.Y."/>
            <person name="Yang K.Y."/>
            <person name="Wang M.Q."/>
            <person name="Kwok J.S."/>
            <person name="Zeng X."/>
            <person name="Yang Z."/>
            <person name="Xiao X.J."/>
            <person name="Lau C.P."/>
            <person name="Li Y."/>
            <person name="Huang Z.M."/>
            <person name="Ba J.G."/>
            <person name="Yim A.K."/>
            <person name="Ouyang C.Y."/>
            <person name="Ngai S.M."/>
            <person name="Chan T.F."/>
            <person name="Leung E.L."/>
            <person name="Liu L."/>
            <person name="Liu Z.G."/>
            <person name="Tsui S.K."/>
        </authorList>
    </citation>
    <scope>NUCLEOTIDE SEQUENCE [LARGE SCALE GENOMIC DNA]</scope>
    <source>
        <strain evidence="17">Derp</strain>
    </source>
</reference>
<feature type="compositionally biased region" description="Basic residues" evidence="14">
    <location>
        <begin position="1"/>
        <end position="10"/>
    </location>
</feature>